<keyword evidence="4" id="KW-1185">Reference proteome</keyword>
<dbReference type="InterPro" id="IPR005240">
    <property type="entry name" value="DUF389"/>
</dbReference>
<proteinExistence type="predicted"/>
<evidence type="ECO:0000256" key="2">
    <source>
        <dbReference type="SAM" id="Phobius"/>
    </source>
</evidence>
<dbReference type="Proteomes" id="UP000000759">
    <property type="component" value="Chromosome 18"/>
</dbReference>
<sequence>MEGIQNTGSDSSKANVTVVTELTSSIPAIIEKEEFPDRVSVLRFDESVLAPAFRGDDAVFKDSQVSRIVDPAEHIESERSAGTQSKGTTSRPTFQDWAKIVRVSSRFSEVNLEQLERVRMMHDRISEGSEFTFNYNTLLLVASILAAIGLAANSSATIIASMLVSPIMGPVVGMAYGTLIMDWKLVKKSAWTELVSLFVCVIMGAIVAACIGPTDLAENWPTAEMDIRGRKQNFFVGIPIAFFSGLGVAVSLLDDQTSSLVGVAISASLLPPAVNAGMMWVAYGFTEVDVLAGGGATVTDFVAGLLNITVDESSDILADFRGDSGQKAPDTKRDFNAMGGVSIGLTLINILLIWFSSMLMFRMKEVLPIKKNIFWSDLGIARKVYQRKAIITESTDTTVPQPAVVTDV</sequence>
<dbReference type="eggNOG" id="ENOG502QWS6">
    <property type="taxonomic scope" value="Eukaryota"/>
</dbReference>
<dbReference type="AlphaFoldDB" id="B7G7P2"/>
<dbReference type="RefSeq" id="XP_002183180.1">
    <property type="nucleotide sequence ID" value="XM_002183144.1"/>
</dbReference>
<keyword evidence="2" id="KW-1133">Transmembrane helix</keyword>
<reference evidence="4" key="2">
    <citation type="submission" date="2008-08" db="EMBL/GenBank/DDBJ databases">
        <authorList>
            <consortium name="Diatom Consortium"/>
            <person name="Grigoriev I."/>
            <person name="Grimwood J."/>
            <person name="Kuo A."/>
            <person name="Otillar R.P."/>
            <person name="Salamov A."/>
            <person name="Detter J.C."/>
            <person name="Lindquist E."/>
            <person name="Shapiro H."/>
            <person name="Lucas S."/>
            <person name="Glavina del Rio T."/>
            <person name="Pitluck S."/>
            <person name="Rokhsar D."/>
            <person name="Bowler C."/>
        </authorList>
    </citation>
    <scope>GENOME REANNOTATION</scope>
    <source>
        <strain evidence="4">CCAP 1055/1</strain>
    </source>
</reference>
<feature type="transmembrane region" description="Helical" evidence="2">
    <location>
        <begin position="260"/>
        <end position="283"/>
    </location>
</feature>
<dbReference type="InParanoid" id="B7G7P2"/>
<dbReference type="Pfam" id="PF04087">
    <property type="entry name" value="DUF389"/>
    <property type="match status" value="1"/>
</dbReference>
<organism evidence="3 4">
    <name type="scientific">Phaeodactylum tricornutum (strain CCAP 1055/1)</name>
    <dbReference type="NCBI Taxonomy" id="556484"/>
    <lineage>
        <taxon>Eukaryota</taxon>
        <taxon>Sar</taxon>
        <taxon>Stramenopiles</taxon>
        <taxon>Ochrophyta</taxon>
        <taxon>Bacillariophyta</taxon>
        <taxon>Bacillariophyceae</taxon>
        <taxon>Bacillariophycidae</taxon>
        <taxon>Naviculales</taxon>
        <taxon>Phaeodactylaceae</taxon>
        <taxon>Phaeodactylum</taxon>
    </lineage>
</organism>
<name>B7G7P2_PHATC</name>
<keyword evidence="2" id="KW-0472">Membrane</keyword>
<dbReference type="PANTHER" id="PTHR20992:SF9">
    <property type="entry name" value="AT15442P-RELATED"/>
    <property type="match status" value="1"/>
</dbReference>
<feature type="transmembrane region" description="Helical" evidence="2">
    <location>
        <begin position="191"/>
        <end position="214"/>
    </location>
</feature>
<evidence type="ECO:0000313" key="3">
    <source>
        <dbReference type="EMBL" id="EEC45398.1"/>
    </source>
</evidence>
<evidence type="ECO:0000256" key="1">
    <source>
        <dbReference type="SAM" id="MobiDB-lite"/>
    </source>
</evidence>
<dbReference type="OrthoDB" id="543859at2759"/>
<dbReference type="GeneID" id="7194790"/>
<dbReference type="EMBL" id="CM000620">
    <property type="protein sequence ID" value="EEC45398.1"/>
    <property type="molecule type" value="Genomic_DNA"/>
</dbReference>
<protein>
    <recommendedName>
        <fullName evidence="5">DUF389 domain-containing protein</fullName>
    </recommendedName>
</protein>
<reference evidence="3 4" key="1">
    <citation type="journal article" date="2008" name="Nature">
        <title>The Phaeodactylum genome reveals the evolutionary history of diatom genomes.</title>
        <authorList>
            <person name="Bowler C."/>
            <person name="Allen A.E."/>
            <person name="Badger J.H."/>
            <person name="Grimwood J."/>
            <person name="Jabbari K."/>
            <person name="Kuo A."/>
            <person name="Maheswari U."/>
            <person name="Martens C."/>
            <person name="Maumus F."/>
            <person name="Otillar R.P."/>
            <person name="Rayko E."/>
            <person name="Salamov A."/>
            <person name="Vandepoele K."/>
            <person name="Beszteri B."/>
            <person name="Gruber A."/>
            <person name="Heijde M."/>
            <person name="Katinka M."/>
            <person name="Mock T."/>
            <person name="Valentin K."/>
            <person name="Verret F."/>
            <person name="Berges J.A."/>
            <person name="Brownlee C."/>
            <person name="Cadoret J.P."/>
            <person name="Chiovitti A."/>
            <person name="Choi C.J."/>
            <person name="Coesel S."/>
            <person name="De Martino A."/>
            <person name="Detter J.C."/>
            <person name="Durkin C."/>
            <person name="Falciatore A."/>
            <person name="Fournet J."/>
            <person name="Haruta M."/>
            <person name="Huysman M.J."/>
            <person name="Jenkins B.D."/>
            <person name="Jiroutova K."/>
            <person name="Jorgensen R.E."/>
            <person name="Joubert Y."/>
            <person name="Kaplan A."/>
            <person name="Kroger N."/>
            <person name="Kroth P.G."/>
            <person name="La Roche J."/>
            <person name="Lindquist E."/>
            <person name="Lommer M."/>
            <person name="Martin-Jezequel V."/>
            <person name="Lopez P.J."/>
            <person name="Lucas S."/>
            <person name="Mangogna M."/>
            <person name="McGinnis K."/>
            <person name="Medlin L.K."/>
            <person name="Montsant A."/>
            <person name="Oudot-Le Secq M.P."/>
            <person name="Napoli C."/>
            <person name="Obornik M."/>
            <person name="Parker M.S."/>
            <person name="Petit J.L."/>
            <person name="Porcel B.M."/>
            <person name="Poulsen N."/>
            <person name="Robison M."/>
            <person name="Rychlewski L."/>
            <person name="Rynearson T.A."/>
            <person name="Schmutz J."/>
            <person name="Shapiro H."/>
            <person name="Siaut M."/>
            <person name="Stanley M."/>
            <person name="Sussman M.R."/>
            <person name="Taylor A.R."/>
            <person name="Vardi A."/>
            <person name="von Dassow P."/>
            <person name="Vyverman W."/>
            <person name="Willis A."/>
            <person name="Wyrwicz L.S."/>
            <person name="Rokhsar D.S."/>
            <person name="Weissenbach J."/>
            <person name="Armbrust E.V."/>
            <person name="Green B.R."/>
            <person name="Van de Peer Y."/>
            <person name="Grigoriev I.V."/>
        </authorList>
    </citation>
    <scope>NUCLEOTIDE SEQUENCE [LARGE SCALE GENOMIC DNA]</scope>
    <source>
        <strain evidence="3 4">CCAP 1055/1</strain>
    </source>
</reference>
<dbReference type="PANTHER" id="PTHR20992">
    <property type="entry name" value="AT15442P-RELATED"/>
    <property type="match status" value="1"/>
</dbReference>
<feature type="compositionally biased region" description="Polar residues" evidence="1">
    <location>
        <begin position="80"/>
        <end position="91"/>
    </location>
</feature>
<feature type="transmembrane region" description="Helical" evidence="2">
    <location>
        <begin position="158"/>
        <end position="179"/>
    </location>
</feature>
<dbReference type="PaxDb" id="2850-Phatr29666"/>
<dbReference type="KEGG" id="pti:PHATRDRAFT_29666"/>
<feature type="transmembrane region" description="Helical" evidence="2">
    <location>
        <begin position="133"/>
        <end position="152"/>
    </location>
</feature>
<accession>B7G7P2</accession>
<gene>
    <name evidence="3" type="ORF">PHATRDRAFT_29666</name>
</gene>
<feature type="transmembrane region" description="Helical" evidence="2">
    <location>
        <begin position="337"/>
        <end position="361"/>
    </location>
</feature>
<keyword evidence="2" id="KW-0812">Transmembrane</keyword>
<feature type="transmembrane region" description="Helical" evidence="2">
    <location>
        <begin position="234"/>
        <end position="253"/>
    </location>
</feature>
<feature type="region of interest" description="Disordered" evidence="1">
    <location>
        <begin position="71"/>
        <end position="91"/>
    </location>
</feature>
<dbReference type="HOGENOM" id="CLU_675229_0_0_1"/>
<evidence type="ECO:0000313" key="4">
    <source>
        <dbReference type="Proteomes" id="UP000000759"/>
    </source>
</evidence>
<evidence type="ECO:0008006" key="5">
    <source>
        <dbReference type="Google" id="ProtNLM"/>
    </source>
</evidence>